<dbReference type="CDD" id="cd10951">
    <property type="entry name" value="CE4_ClCDA_like"/>
    <property type="match status" value="1"/>
</dbReference>
<dbReference type="InterPro" id="IPR011330">
    <property type="entry name" value="Glyco_hydro/deAcase_b/a-brl"/>
</dbReference>
<evidence type="ECO:0000313" key="14">
    <source>
        <dbReference type="Proteomes" id="UP001194746"/>
    </source>
</evidence>
<dbReference type="Gene3D" id="3.30.60.10">
    <property type="entry name" value="Endochitinase-like"/>
    <property type="match status" value="1"/>
</dbReference>
<evidence type="ECO:0000313" key="13">
    <source>
        <dbReference type="EMBL" id="KAF9893295.1"/>
    </source>
</evidence>
<comment type="caution">
    <text evidence="9">Lacks conserved residue(s) required for the propagation of feature annotation.</text>
</comment>
<dbReference type="PROSITE" id="PS51677">
    <property type="entry name" value="NODB"/>
    <property type="match status" value="1"/>
</dbReference>
<evidence type="ECO:0008006" key="15">
    <source>
        <dbReference type="Google" id="ProtNLM"/>
    </source>
</evidence>
<evidence type="ECO:0000256" key="6">
    <source>
        <dbReference type="ARBA" id="ARBA00023026"/>
    </source>
</evidence>
<dbReference type="SUPFAM" id="SSF57016">
    <property type="entry name" value="Plant lectins/antimicrobial peptides"/>
    <property type="match status" value="2"/>
</dbReference>
<dbReference type="Gene3D" id="3.20.20.370">
    <property type="entry name" value="Glycoside hydrolase/deacetylase"/>
    <property type="match status" value="1"/>
</dbReference>
<feature type="signal peptide" evidence="10">
    <location>
        <begin position="1"/>
        <end position="22"/>
    </location>
</feature>
<keyword evidence="3" id="KW-0479">Metal-binding</keyword>
<comment type="cofactor">
    <cofactor evidence="1">
        <name>Co(2+)</name>
        <dbReference type="ChEBI" id="CHEBI:48828"/>
    </cofactor>
</comment>
<feature type="disulfide bond" evidence="9">
    <location>
        <begin position="69"/>
        <end position="81"/>
    </location>
</feature>
<keyword evidence="5" id="KW-0378">Hydrolase</keyword>
<feature type="disulfide bond" evidence="9">
    <location>
        <begin position="74"/>
        <end position="88"/>
    </location>
</feature>
<evidence type="ECO:0000259" key="11">
    <source>
        <dbReference type="PROSITE" id="PS50941"/>
    </source>
</evidence>
<feature type="domain" description="Chitin-binding type-1" evidence="11">
    <location>
        <begin position="59"/>
        <end position="102"/>
    </location>
</feature>
<keyword evidence="9" id="KW-1015">Disulfide bond</keyword>
<evidence type="ECO:0000256" key="1">
    <source>
        <dbReference type="ARBA" id="ARBA00001941"/>
    </source>
</evidence>
<keyword evidence="7" id="KW-0119">Carbohydrate metabolism</keyword>
<keyword evidence="4 10" id="KW-0732">Signal</keyword>
<evidence type="ECO:0000256" key="7">
    <source>
        <dbReference type="ARBA" id="ARBA00023277"/>
    </source>
</evidence>
<dbReference type="PANTHER" id="PTHR46471">
    <property type="entry name" value="CHITIN DEACETYLASE"/>
    <property type="match status" value="1"/>
</dbReference>
<sequence length="469" mass="50237">MGLKMRPFLAIYCLGLATSIVARNVITHLPTHPDHPDFGVASELQPHSLLGQLVKRDEGQRCGPGVGSCSSGNCCSAVGYCGKTGSHCDASVCQAAYGHCEAAGTPQGPPTDKIDRPTLGNLPYAPRSIRSCNVPGTIALTFDDGPNMYTSDLLDLLDKYNANVTFFITGSPGAKAHNIGKLDSEPSASILRRMLTSGHQIASHTWSHQDLSKISPEDRKTQLLSNEVVLRNVLGGWPTYMRPPYSSCTSESGCADDMGNLGYHIILYDIDTEDFRNDDPATIQKSKDIFDSNLDRGKASERSWLVIAHDVHEQTSHNLTEHMLKKLAADGYRAVTVGDCLGDPQENWYRMDDRVTGFPISKLLSSKSSMAASRDGKCANPTVTCTGSNFGPCCGSNKMCGSSDAHCGVGCNLRQGQCRLPNNGPLYSAPKAKLGLKNMPTSPKSESTTLSAVSFTAALVFLAGAALTR</sequence>
<dbReference type="PROSITE" id="PS50941">
    <property type="entry name" value="CHIT_BIND_I_2"/>
    <property type="match status" value="1"/>
</dbReference>
<dbReference type="EMBL" id="VCAU01000008">
    <property type="protein sequence ID" value="KAF9893295.1"/>
    <property type="molecule type" value="Genomic_DNA"/>
</dbReference>
<keyword evidence="14" id="KW-1185">Reference proteome</keyword>
<dbReference type="InterPro" id="IPR036861">
    <property type="entry name" value="Endochitinase-like_sf"/>
</dbReference>
<dbReference type="GO" id="GO:0016810">
    <property type="term" value="F:hydrolase activity, acting on carbon-nitrogen (but not peptide) bonds"/>
    <property type="evidence" value="ECO:0007669"/>
    <property type="project" value="InterPro"/>
</dbReference>
<dbReference type="Proteomes" id="UP001194746">
    <property type="component" value="Unassembled WGS sequence"/>
</dbReference>
<name>A0AAD4CV62_ASPNN</name>
<keyword evidence="8" id="KW-0170">Cobalt</keyword>
<dbReference type="PANTHER" id="PTHR46471:SF4">
    <property type="entry name" value="CHITIN DEACETYLASE"/>
    <property type="match status" value="1"/>
</dbReference>
<reference evidence="13" key="2">
    <citation type="submission" date="2020-02" db="EMBL/GenBank/DDBJ databases">
        <authorList>
            <person name="Gilchrist C.L.M."/>
            <person name="Chooi Y.-H."/>
        </authorList>
    </citation>
    <scope>NUCLEOTIDE SEQUENCE</scope>
    <source>
        <strain evidence="13">MST-FP2251</strain>
    </source>
</reference>
<evidence type="ECO:0000256" key="3">
    <source>
        <dbReference type="ARBA" id="ARBA00022723"/>
    </source>
</evidence>
<dbReference type="InterPro" id="IPR002509">
    <property type="entry name" value="NODB_dom"/>
</dbReference>
<keyword evidence="6" id="KW-0843">Virulence</keyword>
<dbReference type="InterPro" id="IPR001002">
    <property type="entry name" value="Chitin-bd_1"/>
</dbReference>
<feature type="domain" description="NodB homology" evidence="12">
    <location>
        <begin position="136"/>
        <end position="335"/>
    </location>
</feature>
<dbReference type="GO" id="GO:0046872">
    <property type="term" value="F:metal ion binding"/>
    <property type="evidence" value="ECO:0007669"/>
    <property type="project" value="UniProtKB-KW"/>
</dbReference>
<dbReference type="CDD" id="cd11618">
    <property type="entry name" value="ChtBD1_1"/>
    <property type="match status" value="1"/>
</dbReference>
<dbReference type="SUPFAM" id="SSF88713">
    <property type="entry name" value="Glycoside hydrolase/deacetylase"/>
    <property type="match status" value="1"/>
</dbReference>
<comment type="caution">
    <text evidence="13">The sequence shown here is derived from an EMBL/GenBank/DDBJ whole genome shotgun (WGS) entry which is preliminary data.</text>
</comment>
<evidence type="ECO:0000256" key="2">
    <source>
        <dbReference type="ARBA" id="ARBA00022669"/>
    </source>
</evidence>
<dbReference type="GO" id="GO:0008061">
    <property type="term" value="F:chitin binding"/>
    <property type="evidence" value="ECO:0007669"/>
    <property type="project" value="UniProtKB-UniRule"/>
</dbReference>
<evidence type="ECO:0000256" key="4">
    <source>
        <dbReference type="ARBA" id="ARBA00022729"/>
    </source>
</evidence>
<feature type="chain" id="PRO_5041987992" description="Chitin deacetylase" evidence="10">
    <location>
        <begin position="23"/>
        <end position="469"/>
    </location>
</feature>
<reference evidence="13" key="1">
    <citation type="journal article" date="2019" name="Beilstein J. Org. Chem.">
        <title>Nanangenines: drimane sesquiterpenoids as the dominant metabolite cohort of a novel Australian fungus, Aspergillus nanangensis.</title>
        <authorList>
            <person name="Lacey H.J."/>
            <person name="Gilchrist C.L.M."/>
            <person name="Crombie A."/>
            <person name="Kalaitzis J.A."/>
            <person name="Vuong D."/>
            <person name="Rutledge P.J."/>
            <person name="Turner P."/>
            <person name="Pitt J.I."/>
            <person name="Lacey E."/>
            <person name="Chooi Y.H."/>
            <person name="Piggott A.M."/>
        </authorList>
    </citation>
    <scope>NUCLEOTIDE SEQUENCE</scope>
    <source>
        <strain evidence="13">MST-FP2251</strain>
    </source>
</reference>
<dbReference type="GO" id="GO:0005975">
    <property type="term" value="P:carbohydrate metabolic process"/>
    <property type="evidence" value="ECO:0007669"/>
    <property type="project" value="InterPro"/>
</dbReference>
<protein>
    <recommendedName>
        <fullName evidence="15">Chitin deacetylase</fullName>
    </recommendedName>
</protein>
<dbReference type="Pfam" id="PF01522">
    <property type="entry name" value="Polysacc_deac_1"/>
    <property type="match status" value="1"/>
</dbReference>
<evidence type="ECO:0000256" key="9">
    <source>
        <dbReference type="PROSITE-ProRule" id="PRU00261"/>
    </source>
</evidence>
<organism evidence="13 14">
    <name type="scientific">Aspergillus nanangensis</name>
    <dbReference type="NCBI Taxonomy" id="2582783"/>
    <lineage>
        <taxon>Eukaryota</taxon>
        <taxon>Fungi</taxon>
        <taxon>Dikarya</taxon>
        <taxon>Ascomycota</taxon>
        <taxon>Pezizomycotina</taxon>
        <taxon>Eurotiomycetes</taxon>
        <taxon>Eurotiomycetidae</taxon>
        <taxon>Eurotiales</taxon>
        <taxon>Aspergillaceae</taxon>
        <taxon>Aspergillus</taxon>
        <taxon>Aspergillus subgen. Circumdati</taxon>
    </lineage>
</organism>
<evidence type="ECO:0000256" key="10">
    <source>
        <dbReference type="SAM" id="SignalP"/>
    </source>
</evidence>
<evidence type="ECO:0000256" key="5">
    <source>
        <dbReference type="ARBA" id="ARBA00022801"/>
    </source>
</evidence>
<evidence type="ECO:0000259" key="12">
    <source>
        <dbReference type="PROSITE" id="PS51677"/>
    </source>
</evidence>
<gene>
    <name evidence="13" type="ORF">FE257_011725</name>
</gene>
<keyword evidence="2 9" id="KW-0147">Chitin-binding</keyword>
<dbReference type="AlphaFoldDB" id="A0AAD4CV62"/>
<accession>A0AAD4CV62</accession>
<evidence type="ECO:0000256" key="8">
    <source>
        <dbReference type="ARBA" id="ARBA00023285"/>
    </source>
</evidence>
<proteinExistence type="predicted"/>